<reference evidence="2" key="1">
    <citation type="journal article" date="2023" name="Nat. Commun.">
        <title>Diploid and tetraploid genomes of Acorus and the evolution of monocots.</title>
        <authorList>
            <person name="Ma L."/>
            <person name="Liu K.W."/>
            <person name="Li Z."/>
            <person name="Hsiao Y.Y."/>
            <person name="Qi Y."/>
            <person name="Fu T."/>
            <person name="Tang G.D."/>
            <person name="Zhang D."/>
            <person name="Sun W.H."/>
            <person name="Liu D.K."/>
            <person name="Li Y."/>
            <person name="Chen G.Z."/>
            <person name="Liu X.D."/>
            <person name="Liao X.Y."/>
            <person name="Jiang Y.T."/>
            <person name="Yu X."/>
            <person name="Hao Y."/>
            <person name="Huang J."/>
            <person name="Zhao X.W."/>
            <person name="Ke S."/>
            <person name="Chen Y.Y."/>
            <person name="Wu W.L."/>
            <person name="Hsu J.L."/>
            <person name="Lin Y.F."/>
            <person name="Huang M.D."/>
            <person name="Li C.Y."/>
            <person name="Huang L."/>
            <person name="Wang Z.W."/>
            <person name="Zhao X."/>
            <person name="Zhong W.Y."/>
            <person name="Peng D.H."/>
            <person name="Ahmad S."/>
            <person name="Lan S."/>
            <person name="Zhang J.S."/>
            <person name="Tsai W.C."/>
            <person name="Van de Peer Y."/>
            <person name="Liu Z.J."/>
        </authorList>
    </citation>
    <scope>NUCLEOTIDE SEQUENCE</scope>
    <source>
        <strain evidence="2">SCP</strain>
    </source>
</reference>
<feature type="compositionally biased region" description="Basic and acidic residues" evidence="1">
    <location>
        <begin position="1"/>
        <end position="17"/>
    </location>
</feature>
<proteinExistence type="predicted"/>
<dbReference type="AlphaFoldDB" id="A0AAV9BQU8"/>
<organism evidence="2 3">
    <name type="scientific">Acorus gramineus</name>
    <name type="common">Dwarf sweet flag</name>
    <dbReference type="NCBI Taxonomy" id="55184"/>
    <lineage>
        <taxon>Eukaryota</taxon>
        <taxon>Viridiplantae</taxon>
        <taxon>Streptophyta</taxon>
        <taxon>Embryophyta</taxon>
        <taxon>Tracheophyta</taxon>
        <taxon>Spermatophyta</taxon>
        <taxon>Magnoliopsida</taxon>
        <taxon>Liliopsida</taxon>
        <taxon>Acoraceae</taxon>
        <taxon>Acorus</taxon>
    </lineage>
</organism>
<evidence type="ECO:0000313" key="3">
    <source>
        <dbReference type="Proteomes" id="UP001179952"/>
    </source>
</evidence>
<keyword evidence="3" id="KW-1185">Reference proteome</keyword>
<gene>
    <name evidence="2" type="ORF">QJS04_geneDACA017530</name>
</gene>
<evidence type="ECO:0000256" key="1">
    <source>
        <dbReference type="SAM" id="MobiDB-lite"/>
    </source>
</evidence>
<reference evidence="2" key="2">
    <citation type="submission" date="2023-06" db="EMBL/GenBank/DDBJ databases">
        <authorList>
            <person name="Ma L."/>
            <person name="Liu K.-W."/>
            <person name="Li Z."/>
            <person name="Hsiao Y.-Y."/>
            <person name="Qi Y."/>
            <person name="Fu T."/>
            <person name="Tang G."/>
            <person name="Zhang D."/>
            <person name="Sun W.-H."/>
            <person name="Liu D.-K."/>
            <person name="Li Y."/>
            <person name="Chen G.-Z."/>
            <person name="Liu X.-D."/>
            <person name="Liao X.-Y."/>
            <person name="Jiang Y.-T."/>
            <person name="Yu X."/>
            <person name="Hao Y."/>
            <person name="Huang J."/>
            <person name="Zhao X.-W."/>
            <person name="Ke S."/>
            <person name="Chen Y.-Y."/>
            <person name="Wu W.-L."/>
            <person name="Hsu J.-L."/>
            <person name="Lin Y.-F."/>
            <person name="Huang M.-D."/>
            <person name="Li C.-Y."/>
            <person name="Huang L."/>
            <person name="Wang Z.-W."/>
            <person name="Zhao X."/>
            <person name="Zhong W.-Y."/>
            <person name="Peng D.-H."/>
            <person name="Ahmad S."/>
            <person name="Lan S."/>
            <person name="Zhang J.-S."/>
            <person name="Tsai W.-C."/>
            <person name="Van De Peer Y."/>
            <person name="Liu Z.-J."/>
        </authorList>
    </citation>
    <scope>NUCLEOTIDE SEQUENCE</scope>
    <source>
        <strain evidence="2">SCP</strain>
        <tissue evidence="2">Leaves</tissue>
    </source>
</reference>
<dbReference type="Proteomes" id="UP001179952">
    <property type="component" value="Unassembled WGS sequence"/>
</dbReference>
<name>A0AAV9BQU8_ACOGR</name>
<feature type="region of interest" description="Disordered" evidence="1">
    <location>
        <begin position="1"/>
        <end position="25"/>
    </location>
</feature>
<evidence type="ECO:0000313" key="2">
    <source>
        <dbReference type="EMBL" id="KAK1279176.1"/>
    </source>
</evidence>
<accession>A0AAV9BQU8</accession>
<comment type="caution">
    <text evidence="2">The sequence shown here is derived from an EMBL/GenBank/DDBJ whole genome shotgun (WGS) entry which is preliminary data.</text>
</comment>
<protein>
    <submittedName>
        <fullName evidence="2">Uncharacterized protein</fullName>
    </submittedName>
</protein>
<dbReference type="EMBL" id="JAUJYN010000002">
    <property type="protein sequence ID" value="KAK1279176.1"/>
    <property type="molecule type" value="Genomic_DNA"/>
</dbReference>
<sequence>MVSMDETKRRNRGERGHFTKANGVNAEDKRGRLSVLQVSWNRTLEPCVSRTSHMLEVWGSWSHVFCLHQRSRAHEVGVGGGARGGTQDSTGGQFQPMRGGNDAMVLRGDFDLRFPTEEVA</sequence>
<feature type="region of interest" description="Disordered" evidence="1">
    <location>
        <begin position="76"/>
        <end position="101"/>
    </location>
</feature>